<dbReference type="InterPro" id="IPR043138">
    <property type="entry name" value="GGT_lsub"/>
</dbReference>
<keyword evidence="1 2" id="KW-0012">Acyltransferase</keyword>
<dbReference type="InterPro" id="IPR000101">
    <property type="entry name" value="GGT_peptidase"/>
</dbReference>
<evidence type="ECO:0000256" key="1">
    <source>
        <dbReference type="ARBA" id="ARBA00023315"/>
    </source>
</evidence>
<dbReference type="GO" id="GO:0006751">
    <property type="term" value="P:glutathione catabolic process"/>
    <property type="evidence" value="ECO:0007669"/>
    <property type="project" value="InterPro"/>
</dbReference>
<dbReference type="PANTHER" id="PTHR43199">
    <property type="entry name" value="GLUTATHIONE HYDROLASE"/>
    <property type="match status" value="1"/>
</dbReference>
<dbReference type="GO" id="GO:0036374">
    <property type="term" value="F:glutathione hydrolase activity"/>
    <property type="evidence" value="ECO:0007669"/>
    <property type="project" value="UniProtKB-EC"/>
</dbReference>
<dbReference type="PANTHER" id="PTHR43199:SF6">
    <property type="entry name" value="GLUTATHIONE HYDROLASE PROENZYME"/>
    <property type="match status" value="1"/>
</dbReference>
<dbReference type="NCBIfam" id="TIGR00066">
    <property type="entry name" value="g_glut_trans"/>
    <property type="match status" value="1"/>
</dbReference>
<dbReference type="InterPro" id="IPR043137">
    <property type="entry name" value="GGT_ssub_C"/>
</dbReference>
<accession>A0A3B0YSV2</accession>
<sequence>MYKLHLSRASFFLSLLSILLFASSSLAATKPDAHAIASAHPLATNAGHEILAAGGNAFDAAIAVTAALAVVEPAGSGLGGGGFFLLHRAQDQFEVMIDAREKAPLAAHKDMYLDKNGDVIKGASWNGPLAAGIPGIPAALVHLAKKYGKLPLRLSLGPAIRYARNGFTISDSYRNKAKWRLKIFQSYPETAAIFLDEGELPKVGFLLKQNDLASTLQALTKGKDGFYSGEIAQKLVSGARTAGGIWTLEDLAQYQIVEREPITFNYKQARIVSAAPPSSGGVALATMLNILDDYDLDKIDTASRTHIIVEAMRRAYRDRSVYLGDPDFVNIPVERLINQNYAAGLRASIRMDQATASETLPGSQLNSTGTDTTHFSIIDTDGNRVAATLSINLPFGAAFAPPGTGVLLNDEMDDFSMKPGVPNAYGLIGNAANAIAPGKRPLSSMSPTFIETEDRVAVLGTPGGSRIITMVLHGILEFIEGESVNSWVNKKRFHHQYLPDVIQHEKDTFDKETMIKINKLGHILQEKLRPYGNMQAILWNKKTGQITAASDARGIGKATVK</sequence>
<dbReference type="PRINTS" id="PR01210">
    <property type="entry name" value="GGTRANSPTASE"/>
</dbReference>
<name>A0A3B0YSV2_9ZZZZ</name>
<evidence type="ECO:0000313" key="2">
    <source>
        <dbReference type="EMBL" id="VAW83958.1"/>
    </source>
</evidence>
<dbReference type="Pfam" id="PF01019">
    <property type="entry name" value="G_glu_transpept"/>
    <property type="match status" value="1"/>
</dbReference>
<reference evidence="2" key="1">
    <citation type="submission" date="2018-06" db="EMBL/GenBank/DDBJ databases">
        <authorList>
            <person name="Zhirakovskaya E."/>
        </authorList>
    </citation>
    <scope>NUCLEOTIDE SEQUENCE</scope>
</reference>
<keyword evidence="2" id="KW-0808">Transferase</keyword>
<proteinExistence type="predicted"/>
<organism evidence="2">
    <name type="scientific">hydrothermal vent metagenome</name>
    <dbReference type="NCBI Taxonomy" id="652676"/>
    <lineage>
        <taxon>unclassified sequences</taxon>
        <taxon>metagenomes</taxon>
        <taxon>ecological metagenomes</taxon>
    </lineage>
</organism>
<dbReference type="EC" id="3.4.19.13" evidence="2"/>
<dbReference type="GO" id="GO:0103068">
    <property type="term" value="F:leukotriene C4 gamma-glutamyl transferase activity"/>
    <property type="evidence" value="ECO:0007669"/>
    <property type="project" value="UniProtKB-EC"/>
</dbReference>
<protein>
    <submittedName>
        <fullName evidence="2">Gamma-glutamyltranspeptidase @ Glutathione hydrolase</fullName>
        <ecNumber evidence="2">2.3.2.2</ecNumber>
        <ecNumber evidence="2">3.4.19.13</ecNumber>
    </submittedName>
</protein>
<dbReference type="SUPFAM" id="SSF56235">
    <property type="entry name" value="N-terminal nucleophile aminohydrolases (Ntn hydrolases)"/>
    <property type="match status" value="1"/>
</dbReference>
<dbReference type="Gene3D" id="1.10.246.130">
    <property type="match status" value="1"/>
</dbReference>
<dbReference type="EC" id="2.3.2.2" evidence="2"/>
<dbReference type="EMBL" id="UOFO01000030">
    <property type="protein sequence ID" value="VAW83958.1"/>
    <property type="molecule type" value="Genomic_DNA"/>
</dbReference>
<dbReference type="InterPro" id="IPR029055">
    <property type="entry name" value="Ntn_hydrolases_N"/>
</dbReference>
<dbReference type="AlphaFoldDB" id="A0A3B0YSV2"/>
<dbReference type="InterPro" id="IPR051792">
    <property type="entry name" value="GGT_bact"/>
</dbReference>
<keyword evidence="2" id="KW-0378">Hydrolase</keyword>
<gene>
    <name evidence="2" type="ORF">MNBD_GAMMA16-1778</name>
</gene>
<dbReference type="Gene3D" id="3.60.20.40">
    <property type="match status" value="1"/>
</dbReference>